<dbReference type="GO" id="GO:0006598">
    <property type="term" value="P:polyamine catabolic process"/>
    <property type="evidence" value="ECO:0007669"/>
    <property type="project" value="TreeGrafter"/>
</dbReference>
<dbReference type="EMBL" id="NGLE01000001">
    <property type="protein sequence ID" value="OTO10391.1"/>
    <property type="molecule type" value="Genomic_DNA"/>
</dbReference>
<name>A0A242CJK4_9ENTE</name>
<gene>
    <name evidence="2" type="ORF">A5880_001075</name>
    <name evidence="1" type="ORF">A5880_003186</name>
</gene>
<accession>A0A242CJK4</accession>
<dbReference type="EMBL" id="NGLE02000001">
    <property type="protein sequence ID" value="MEI5995595.1"/>
    <property type="molecule type" value="Genomic_DNA"/>
</dbReference>
<proteinExistence type="predicted"/>
<reference evidence="1 3" key="2">
    <citation type="submission" date="2018-07" db="EMBL/GenBank/DDBJ databases">
        <title>The Genome Sequence of Enterococcus sp. DIV0659b.</title>
        <authorList>
            <consortium name="The Broad Institute Genomics Platform"/>
            <consortium name="The Broad Institute Genomic Center for Infectious Diseases"/>
            <person name="Earl A."/>
            <person name="Manson A."/>
            <person name="Schwartman J."/>
            <person name="Gilmore M."/>
            <person name="Abouelleil A."/>
            <person name="Cao P."/>
            <person name="Chapman S."/>
            <person name="Cusick C."/>
            <person name="Shea T."/>
            <person name="Young S."/>
            <person name="Neafsey D."/>
            <person name="Nusbaum C."/>
            <person name="Birren B."/>
        </authorList>
    </citation>
    <scope>NUCLEOTIDE SEQUENCE [LARGE SCALE GENOMIC DNA]</scope>
    <source>
        <strain evidence="1 3">4G2_DIV0659</strain>
    </source>
</reference>
<dbReference type="FunFam" id="3.40.50.880:FF:000030">
    <property type="entry name" value="Gamma-glutamyl-gamma-aminobutyrate hydrolase PuuD"/>
    <property type="match status" value="1"/>
</dbReference>
<evidence type="ECO:0000313" key="1">
    <source>
        <dbReference type="EMBL" id="MEI5995595.1"/>
    </source>
</evidence>
<dbReference type="InterPro" id="IPR029062">
    <property type="entry name" value="Class_I_gatase-like"/>
</dbReference>
<dbReference type="InterPro" id="IPR044668">
    <property type="entry name" value="PuuD-like"/>
</dbReference>
<evidence type="ECO:0000313" key="3">
    <source>
        <dbReference type="Proteomes" id="UP000195139"/>
    </source>
</evidence>
<keyword evidence="3" id="KW-1185">Reference proteome</keyword>
<dbReference type="STRING" id="1834181.A5880_001075"/>
<dbReference type="PANTHER" id="PTHR43235">
    <property type="entry name" value="GLUTAMINE AMIDOTRANSFERASE PB2B2.05-RELATED"/>
    <property type="match status" value="1"/>
</dbReference>
<dbReference type="OrthoDB" id="9813383at2"/>
<dbReference type="SUPFAM" id="SSF52317">
    <property type="entry name" value="Class I glutamine amidotransferase-like"/>
    <property type="match status" value="1"/>
</dbReference>
<dbReference type="GO" id="GO:0033969">
    <property type="term" value="F:gamma-glutamyl-gamma-aminobutyrate hydrolase activity"/>
    <property type="evidence" value="ECO:0007669"/>
    <property type="project" value="TreeGrafter"/>
</dbReference>
<dbReference type="Proteomes" id="UP000195139">
    <property type="component" value="Unassembled WGS sequence"/>
</dbReference>
<dbReference type="Gene3D" id="3.40.50.880">
    <property type="match status" value="1"/>
</dbReference>
<dbReference type="PANTHER" id="PTHR43235:SF1">
    <property type="entry name" value="GLUTAMINE AMIDOTRANSFERASE PB2B2.05-RELATED"/>
    <property type="match status" value="1"/>
</dbReference>
<dbReference type="RefSeq" id="WP_086330017.1">
    <property type="nucleotide sequence ID" value="NZ_NGLE02000001.1"/>
</dbReference>
<dbReference type="InterPro" id="IPR011697">
    <property type="entry name" value="Peptidase_C26"/>
</dbReference>
<dbReference type="PROSITE" id="PS51273">
    <property type="entry name" value="GATASE_TYPE_1"/>
    <property type="match status" value="1"/>
</dbReference>
<dbReference type="Pfam" id="PF07722">
    <property type="entry name" value="Peptidase_C26"/>
    <property type="match status" value="1"/>
</dbReference>
<protein>
    <submittedName>
        <fullName evidence="2">Uncharacterized protein</fullName>
    </submittedName>
</protein>
<dbReference type="CDD" id="cd01745">
    <property type="entry name" value="GATase1_2"/>
    <property type="match status" value="1"/>
</dbReference>
<comment type="caution">
    <text evidence="2">The sequence shown here is derived from an EMBL/GenBank/DDBJ whole genome shotgun (WGS) entry which is preliminary data.</text>
</comment>
<dbReference type="AlphaFoldDB" id="A0A242CJK4"/>
<sequence>MTTTIGIAGNQIIKSVDVFNGNHVTYTPQGFVTAVQNAGGLPIVLPIGKAESASGYVAKIDKLLLAGGQDISPEFFGQEPHPKLEETNKNRDLFEIALIKEAIKQQKPIFAVCRGMQLLNIVLGGTLYQDLSLYPDWKIKHGQQPTLPQFATHAIQIEKNSSLYQLFGKEYRVNSYHHQAINKLAPTLKVTAMSTDGIVEGVESVDTAQRLLGVQWHPELRFEVDEKEFKLFDYFVNKL</sequence>
<dbReference type="GO" id="GO:0005829">
    <property type="term" value="C:cytosol"/>
    <property type="evidence" value="ECO:0007669"/>
    <property type="project" value="TreeGrafter"/>
</dbReference>
<organism evidence="2">
    <name type="scientific">Candidatus Enterococcus mansonii</name>
    <dbReference type="NCBI Taxonomy" id="1834181"/>
    <lineage>
        <taxon>Bacteria</taxon>
        <taxon>Bacillati</taxon>
        <taxon>Bacillota</taxon>
        <taxon>Bacilli</taxon>
        <taxon>Lactobacillales</taxon>
        <taxon>Enterococcaceae</taxon>
        <taxon>Enterococcus</taxon>
    </lineage>
</organism>
<reference evidence="2" key="1">
    <citation type="submission" date="2017-05" db="EMBL/GenBank/DDBJ databases">
        <title>The Genome Sequence of Enterococcus sp. 4G2_DIV0659.</title>
        <authorList>
            <consortium name="The Broad Institute Genomics Platform"/>
            <consortium name="The Broad Institute Genomic Center for Infectious Diseases"/>
            <person name="Earl A."/>
            <person name="Manson A."/>
            <person name="Schwartman J."/>
            <person name="Gilmore M."/>
            <person name="Abouelleil A."/>
            <person name="Cao P."/>
            <person name="Chapman S."/>
            <person name="Cusick C."/>
            <person name="Shea T."/>
            <person name="Young S."/>
            <person name="Neafsey D."/>
            <person name="Nusbaum C."/>
            <person name="Birren B."/>
        </authorList>
    </citation>
    <scope>NUCLEOTIDE SEQUENCE [LARGE SCALE GENOMIC DNA]</scope>
    <source>
        <strain evidence="2">4G2_DIV0659</strain>
    </source>
</reference>
<evidence type="ECO:0000313" key="2">
    <source>
        <dbReference type="EMBL" id="OTO10391.1"/>
    </source>
</evidence>